<protein>
    <submittedName>
        <fullName evidence="2">Uncharacterized protein</fullName>
    </submittedName>
</protein>
<keyword evidence="1" id="KW-0472">Membrane</keyword>
<organism evidence="2 3">
    <name type="scientific">Parenemella sanctibonifatiensis</name>
    <dbReference type="NCBI Taxonomy" id="2016505"/>
    <lineage>
        <taxon>Bacteria</taxon>
        <taxon>Bacillati</taxon>
        <taxon>Actinomycetota</taxon>
        <taxon>Actinomycetes</taxon>
        <taxon>Propionibacteriales</taxon>
        <taxon>Propionibacteriaceae</taxon>
        <taxon>Parenemella</taxon>
    </lineage>
</organism>
<name>A0A255EP28_9ACTN</name>
<comment type="caution">
    <text evidence="2">The sequence shown here is derived from an EMBL/GenBank/DDBJ whole genome shotgun (WGS) entry which is preliminary data.</text>
</comment>
<evidence type="ECO:0000256" key="1">
    <source>
        <dbReference type="SAM" id="Phobius"/>
    </source>
</evidence>
<evidence type="ECO:0000313" key="3">
    <source>
        <dbReference type="Proteomes" id="UP000216300"/>
    </source>
</evidence>
<keyword evidence="3" id="KW-1185">Reference proteome</keyword>
<evidence type="ECO:0000313" key="2">
    <source>
        <dbReference type="EMBL" id="OYN91222.1"/>
    </source>
</evidence>
<keyword evidence="1" id="KW-0812">Transmembrane</keyword>
<reference evidence="2 3" key="1">
    <citation type="submission" date="2017-07" db="EMBL/GenBank/DDBJ databases">
        <title>Draft whole genome sequences of clinical Proprionibacteriaceae strains.</title>
        <authorList>
            <person name="Bernier A.-M."/>
            <person name="Bernard K."/>
            <person name="Domingo M.-C."/>
        </authorList>
    </citation>
    <scope>NUCLEOTIDE SEQUENCE [LARGE SCALE GENOMIC DNA]</scope>
    <source>
        <strain evidence="2 3">NML 150081</strain>
    </source>
</reference>
<keyword evidence="1" id="KW-1133">Transmembrane helix</keyword>
<proteinExistence type="predicted"/>
<dbReference type="EMBL" id="NMVJ01000006">
    <property type="protein sequence ID" value="OYN91222.1"/>
    <property type="molecule type" value="Genomic_DNA"/>
</dbReference>
<sequence>MPDDHDSPTFTEPERTGTTSLAAWLAPGLAAALVALLFVALFPQPTAYPGPAEPPPPPAEGGPLRIQGRAEFLQIKGEPCSCALAPPP</sequence>
<dbReference type="RefSeq" id="WP_094453764.1">
    <property type="nucleotide sequence ID" value="NZ_NMVJ01000006.1"/>
</dbReference>
<feature type="transmembrane region" description="Helical" evidence="1">
    <location>
        <begin position="20"/>
        <end position="42"/>
    </location>
</feature>
<gene>
    <name evidence="2" type="ORF">CGZ91_07150</name>
</gene>
<dbReference type="Proteomes" id="UP000216300">
    <property type="component" value="Unassembled WGS sequence"/>
</dbReference>
<accession>A0A255EP28</accession>
<dbReference type="AlphaFoldDB" id="A0A255EP28"/>